<dbReference type="InterPro" id="IPR013783">
    <property type="entry name" value="Ig-like_fold"/>
</dbReference>
<evidence type="ECO:0000313" key="3">
    <source>
        <dbReference type="EMBL" id="JAI65167.1"/>
    </source>
</evidence>
<dbReference type="CDD" id="cd00096">
    <property type="entry name" value="Ig"/>
    <property type="match status" value="1"/>
</dbReference>
<dbReference type="AlphaFoldDB" id="A0A0P4WF45"/>
<name>A0A0P4WF45_SCYOL</name>
<evidence type="ECO:0000259" key="2">
    <source>
        <dbReference type="PROSITE" id="PS50835"/>
    </source>
</evidence>
<dbReference type="PROSITE" id="PS50835">
    <property type="entry name" value="IG_LIKE"/>
    <property type="match status" value="1"/>
</dbReference>
<dbReference type="SUPFAM" id="SSF48726">
    <property type="entry name" value="Immunoglobulin"/>
    <property type="match status" value="1"/>
</dbReference>
<feature type="chain" id="PRO_5006070470" description="Ig-like domain-containing protein" evidence="1">
    <location>
        <begin position="23"/>
        <end position="301"/>
    </location>
</feature>
<proteinExistence type="predicted"/>
<dbReference type="InterPro" id="IPR003599">
    <property type="entry name" value="Ig_sub"/>
</dbReference>
<dbReference type="Gene3D" id="2.60.40.10">
    <property type="entry name" value="Immunoglobulins"/>
    <property type="match status" value="1"/>
</dbReference>
<dbReference type="PANTHER" id="PTHR21261:SF15">
    <property type="entry name" value="BEATEN PATH IIIA, ISOFORM D-RELATED"/>
    <property type="match status" value="1"/>
</dbReference>
<dbReference type="InterPro" id="IPR036179">
    <property type="entry name" value="Ig-like_dom_sf"/>
</dbReference>
<sequence>MPNSLCYSSLVFSLLIWTSVSPHHQVKMQSAYIGAVLIFQCATGAARDLLRSVDVPHYSFAGGKATLSCSYDLSATRLYSLKWYHNGTEFYRYVPTEREQPINIQPSHKFTVNELFRNDQRVTLSLSQLTVSASGQYRCEVIAEHPSFRTEAAKATMVVLKERLAPPVLVGGREIYEPTERIKIGCQLRQPFSGEHKPSLQWFLEGSKVGSEWVSPYGSSQEQGYYGLSLHVPGEQVAEAGGSLEAECRLTLGEHSLSAYKTLRVRVRMISYVDNYHSAGSKVADSALLCYMVITSLFLMV</sequence>
<organism evidence="3">
    <name type="scientific">Scylla olivacea</name>
    <name type="common">Orange mud crab</name>
    <name type="synonym">Cancer olivacea</name>
    <dbReference type="NCBI Taxonomy" id="85551"/>
    <lineage>
        <taxon>Eukaryota</taxon>
        <taxon>Metazoa</taxon>
        <taxon>Ecdysozoa</taxon>
        <taxon>Arthropoda</taxon>
        <taxon>Crustacea</taxon>
        <taxon>Multicrustacea</taxon>
        <taxon>Malacostraca</taxon>
        <taxon>Eumalacostraca</taxon>
        <taxon>Eucarida</taxon>
        <taxon>Decapoda</taxon>
        <taxon>Pleocyemata</taxon>
        <taxon>Brachyura</taxon>
        <taxon>Eubrachyura</taxon>
        <taxon>Portunoidea</taxon>
        <taxon>Portunidae</taxon>
        <taxon>Portuninae</taxon>
        <taxon>Scylla</taxon>
    </lineage>
</organism>
<accession>A0A0P4WF45</accession>
<dbReference type="Pfam" id="PF07686">
    <property type="entry name" value="V-set"/>
    <property type="match status" value="1"/>
</dbReference>
<feature type="domain" description="Ig-like" evidence="2">
    <location>
        <begin position="62"/>
        <end position="156"/>
    </location>
</feature>
<evidence type="ECO:0000256" key="1">
    <source>
        <dbReference type="SAM" id="SignalP"/>
    </source>
</evidence>
<dbReference type="SMART" id="SM00409">
    <property type="entry name" value="IG"/>
    <property type="match status" value="1"/>
</dbReference>
<dbReference type="InterPro" id="IPR007110">
    <property type="entry name" value="Ig-like_dom"/>
</dbReference>
<dbReference type="PANTHER" id="PTHR21261">
    <property type="entry name" value="BEAT PROTEIN"/>
    <property type="match status" value="1"/>
</dbReference>
<protein>
    <recommendedName>
        <fullName evidence="2">Ig-like domain-containing protein</fullName>
    </recommendedName>
</protein>
<keyword evidence="1" id="KW-0732">Signal</keyword>
<reference evidence="3" key="1">
    <citation type="submission" date="2015-09" db="EMBL/GenBank/DDBJ databases">
        <title>Scylla olivacea transcriptome.</title>
        <authorList>
            <person name="Ikhwanuddin M."/>
        </authorList>
    </citation>
    <scope>NUCLEOTIDE SEQUENCE</scope>
</reference>
<dbReference type="InterPro" id="IPR013106">
    <property type="entry name" value="Ig_V-set"/>
</dbReference>
<dbReference type="EMBL" id="GDRN01061770">
    <property type="protein sequence ID" value="JAI65167.1"/>
    <property type="molecule type" value="Transcribed_RNA"/>
</dbReference>
<feature type="signal peptide" evidence="1">
    <location>
        <begin position="1"/>
        <end position="22"/>
    </location>
</feature>